<name>B8D034_HALOH</name>
<dbReference type="HOGENOM" id="CLU_1018504_0_0_9"/>
<dbReference type="STRING" id="373903.Hore_00250"/>
<gene>
    <name evidence="1" type="ordered locus">Hore_00250</name>
</gene>
<evidence type="ECO:0000313" key="2">
    <source>
        <dbReference type="Proteomes" id="UP000000719"/>
    </source>
</evidence>
<sequence>MSNQRFKFTKVLNHGTNNPIVNRLSLQFFELFKTNLINLSDKKIEKIKEFLHECTLDLIKAQELFKNYLELQNETINKIIEEKEIKIKENVIQYNDPSYELNKYFEDFLIRNVIALRKTIKIAECVFDKKFDGPKDLLKYLKKVFTNEKEYIKMLNEDSKWYKELYDYRGKVEHSKLEITNFEVYLDKNDKPLVKKQILVDKNCTLEEYMDVTLYNVFSYCEDFTVMLLKLHCSDIMRIVQIPENQRENHRNFKYTYDLREDLKSKLLDKEDS</sequence>
<dbReference type="EMBL" id="CP001098">
    <property type="protein sequence ID" value="ACL68788.1"/>
    <property type="molecule type" value="Genomic_DNA"/>
</dbReference>
<organism evidence="1 2">
    <name type="scientific">Halothermothrix orenii (strain H 168 / OCM 544 / DSM 9562)</name>
    <dbReference type="NCBI Taxonomy" id="373903"/>
    <lineage>
        <taxon>Bacteria</taxon>
        <taxon>Bacillati</taxon>
        <taxon>Bacillota</taxon>
        <taxon>Clostridia</taxon>
        <taxon>Halanaerobiales</taxon>
        <taxon>Halothermotrichaceae</taxon>
        <taxon>Halothermothrix</taxon>
    </lineage>
</organism>
<dbReference type="RefSeq" id="WP_012634987.1">
    <property type="nucleotide sequence ID" value="NC_011899.1"/>
</dbReference>
<keyword evidence="2" id="KW-1185">Reference proteome</keyword>
<dbReference type="KEGG" id="hor:Hore_00250"/>
<dbReference type="eggNOG" id="ENOG5033SQH">
    <property type="taxonomic scope" value="Bacteria"/>
</dbReference>
<proteinExistence type="predicted"/>
<evidence type="ECO:0000313" key="1">
    <source>
        <dbReference type="EMBL" id="ACL68788.1"/>
    </source>
</evidence>
<dbReference type="AlphaFoldDB" id="B8D034"/>
<reference evidence="1 2" key="1">
    <citation type="journal article" date="2009" name="PLoS ONE">
        <title>Genome analysis of the anaerobic thermohalophilic bacterium Halothermothrix orenii.</title>
        <authorList>
            <person name="Mavromatis K."/>
            <person name="Ivanova N."/>
            <person name="Anderson I."/>
            <person name="Lykidis A."/>
            <person name="Hooper S.D."/>
            <person name="Sun H."/>
            <person name="Kunin V."/>
            <person name="Lapidus A."/>
            <person name="Hugenholtz P."/>
            <person name="Patel B."/>
            <person name="Kyrpides N.C."/>
        </authorList>
    </citation>
    <scope>NUCLEOTIDE SEQUENCE [LARGE SCALE GENOMIC DNA]</scope>
    <source>
        <strain evidence="2">H 168 / OCM 544 / DSM 9562</strain>
    </source>
</reference>
<dbReference type="Proteomes" id="UP000000719">
    <property type="component" value="Chromosome"/>
</dbReference>
<protein>
    <recommendedName>
        <fullName evidence="3">Cthe-2314-like HEPN domain-containing protein</fullName>
    </recommendedName>
</protein>
<accession>B8D034</accession>
<dbReference type="OrthoDB" id="2110687at2"/>
<evidence type="ECO:0008006" key="3">
    <source>
        <dbReference type="Google" id="ProtNLM"/>
    </source>
</evidence>